<accession>A0AAU8CAT4</accession>
<evidence type="ECO:0000313" key="1">
    <source>
        <dbReference type="EMBL" id="XCF15981.1"/>
    </source>
</evidence>
<dbReference type="AlphaFoldDB" id="A0AAU8CAT4"/>
<evidence type="ECO:0008006" key="2">
    <source>
        <dbReference type="Google" id="ProtNLM"/>
    </source>
</evidence>
<name>A0AAU8CAT4_9EURY</name>
<gene>
    <name evidence="1" type="ORF">ABSL23_12145</name>
</gene>
<proteinExistence type="predicted"/>
<dbReference type="EMBL" id="CP159204">
    <property type="protein sequence ID" value="XCF15981.1"/>
    <property type="molecule type" value="Genomic_DNA"/>
</dbReference>
<reference evidence="1" key="1">
    <citation type="submission" date="2024-06" db="EMBL/GenBank/DDBJ databases">
        <title>Genome Sequence of an extremely halophilic archaeon isolated from Permian era halite, Salado Formation, Carlsbad, New Mexico: Halobacterium sp. strain NMX12-1.</title>
        <authorList>
            <person name="Sotoa L."/>
            <person name="DasSarma P."/>
            <person name="Anton B.P."/>
            <person name="Vincze T."/>
            <person name="Verma I."/>
            <person name="Eralp B."/>
            <person name="Powers D.W."/>
            <person name="Dozier B.L."/>
            <person name="Roberts R.J."/>
            <person name="DasSarma S."/>
        </authorList>
    </citation>
    <scope>NUCLEOTIDE SEQUENCE</scope>
    <source>
        <strain evidence="1">NMX12-1</strain>
    </source>
</reference>
<dbReference type="KEGG" id="hanx:ABSL23_12145"/>
<sequence>MRAFPSLPTVADAPPSLLDGHLWIQEWACGGPLRVQLRESGLLRFGDADRVFDHDDVPPGYRHAVRHVRERFDRDALRAALDDVESAVFYGTATRQQPLDYDWASLPGFLGFDVSHAGDDRLLPPDAVETLYDRLGLTPLPAVAKEVRGADFDPEDYAVPASSWRDGTAAGVLVRNKTGDRALLRADSLTPPEPVAFDADPATLAEQFVTDERVRRAREAASPSGGADETVERVLELLAREEYARLYGDDVPIDRDAFESAAADRARRLLDA</sequence>
<dbReference type="RefSeq" id="WP_353633905.1">
    <property type="nucleotide sequence ID" value="NZ_CP159204.1"/>
</dbReference>
<dbReference type="GeneID" id="91109911"/>
<organism evidence="1">
    <name type="scientific">Halobacterium sp. NMX12-1</name>
    <dbReference type="NCBI Taxonomy" id="3166650"/>
    <lineage>
        <taxon>Archaea</taxon>
        <taxon>Methanobacteriati</taxon>
        <taxon>Methanobacteriota</taxon>
        <taxon>Stenosarchaea group</taxon>
        <taxon>Halobacteria</taxon>
        <taxon>Halobacteriales</taxon>
        <taxon>Halobacteriaceae</taxon>
        <taxon>Halobacterium</taxon>
    </lineage>
</organism>
<protein>
    <recommendedName>
        <fullName evidence="2">RNA ligase domain-containing protein</fullName>
    </recommendedName>
</protein>